<protein>
    <submittedName>
        <fullName evidence="1">Uncharacterized protein</fullName>
    </submittedName>
</protein>
<accession>K0Q2U3</accession>
<organism evidence="1 2">
    <name type="scientific">Rhizobium mesoamericanum STM3625</name>
    <dbReference type="NCBI Taxonomy" id="1211777"/>
    <lineage>
        <taxon>Bacteria</taxon>
        <taxon>Pseudomonadati</taxon>
        <taxon>Pseudomonadota</taxon>
        <taxon>Alphaproteobacteria</taxon>
        <taxon>Hyphomicrobiales</taxon>
        <taxon>Rhizobiaceae</taxon>
        <taxon>Rhizobium/Agrobacterium group</taxon>
        <taxon>Rhizobium</taxon>
    </lineage>
</organism>
<evidence type="ECO:0000313" key="2">
    <source>
        <dbReference type="Proteomes" id="UP000009319"/>
    </source>
</evidence>
<reference evidence="1 2" key="1">
    <citation type="journal article" date="2013" name="Genome Announc.">
        <title>Draft Genome Sequence of Rhizobium mesoamericanum STM3625, a Nitrogen-Fixing Symbiont of Mimosa pudica Isolated in French Guiana (South America).</title>
        <authorList>
            <person name="Moulin L."/>
            <person name="Mornico D."/>
            <person name="Melkonian R."/>
            <person name="Klonowska A."/>
        </authorList>
    </citation>
    <scope>NUCLEOTIDE SEQUENCE [LARGE SCALE GENOMIC DNA]</scope>
    <source>
        <strain evidence="1 2">STM3625</strain>
    </source>
</reference>
<sequence length="90" mass="9933">MSVRFLTAFLKSSGENGIVMLESGGEQKTVLVDRKALMALGSPPRADETRLQENVRLLCDIAEAKLLNSLALGQSIRISEADVTNWKRHH</sequence>
<dbReference type="AlphaFoldDB" id="K0Q2U3"/>
<dbReference type="Proteomes" id="UP000009319">
    <property type="component" value="Unassembled WGS sequence"/>
</dbReference>
<gene>
    <name evidence="1" type="ORF">BN77_p10218</name>
</gene>
<comment type="caution">
    <text evidence="1">The sequence shown here is derived from an EMBL/GenBank/DDBJ whole genome shotgun (WGS) entry which is preliminary data.</text>
</comment>
<name>K0Q2U3_9HYPH</name>
<dbReference type="HOGENOM" id="CLU_183785_0_0_5"/>
<evidence type="ECO:0000313" key="1">
    <source>
        <dbReference type="EMBL" id="CCM78980.1"/>
    </source>
</evidence>
<keyword evidence="2" id="KW-1185">Reference proteome</keyword>
<dbReference type="eggNOG" id="ENOG5030ZK9">
    <property type="taxonomic scope" value="Bacteria"/>
</dbReference>
<dbReference type="STRING" id="1211777.BN77_p10218"/>
<dbReference type="EMBL" id="CANI01000042">
    <property type="protein sequence ID" value="CCM78980.1"/>
    <property type="molecule type" value="Genomic_DNA"/>
</dbReference>
<proteinExistence type="predicted"/>